<dbReference type="GeneID" id="54589685"/>
<evidence type="ECO:0000313" key="3">
    <source>
        <dbReference type="Proteomes" id="UP000800094"/>
    </source>
</evidence>
<dbReference type="Proteomes" id="UP000800094">
    <property type="component" value="Unassembled WGS sequence"/>
</dbReference>
<feature type="compositionally biased region" description="Low complexity" evidence="1">
    <location>
        <begin position="1912"/>
        <end position="1921"/>
    </location>
</feature>
<feature type="compositionally biased region" description="Basic and acidic residues" evidence="1">
    <location>
        <begin position="2197"/>
        <end position="2209"/>
    </location>
</feature>
<feature type="compositionally biased region" description="Basic and acidic residues" evidence="1">
    <location>
        <begin position="88"/>
        <end position="138"/>
    </location>
</feature>
<feature type="compositionally biased region" description="Low complexity" evidence="1">
    <location>
        <begin position="804"/>
        <end position="817"/>
    </location>
</feature>
<feature type="compositionally biased region" description="Basic residues" evidence="1">
    <location>
        <begin position="743"/>
        <end position="755"/>
    </location>
</feature>
<feature type="compositionally biased region" description="Polar residues" evidence="1">
    <location>
        <begin position="196"/>
        <end position="212"/>
    </location>
</feature>
<feature type="region of interest" description="Disordered" evidence="1">
    <location>
        <begin position="606"/>
        <end position="822"/>
    </location>
</feature>
<feature type="compositionally biased region" description="Basic and acidic residues" evidence="1">
    <location>
        <begin position="2124"/>
        <end position="2156"/>
    </location>
</feature>
<feature type="compositionally biased region" description="Acidic residues" evidence="1">
    <location>
        <begin position="898"/>
        <end position="912"/>
    </location>
</feature>
<feature type="compositionally biased region" description="Basic residues" evidence="1">
    <location>
        <begin position="671"/>
        <end position="689"/>
    </location>
</feature>
<feature type="compositionally biased region" description="Low complexity" evidence="1">
    <location>
        <begin position="1728"/>
        <end position="1741"/>
    </location>
</feature>
<feature type="region of interest" description="Disordered" evidence="1">
    <location>
        <begin position="2047"/>
        <end position="2340"/>
    </location>
</feature>
<keyword evidence="3" id="KW-1185">Reference proteome</keyword>
<name>A0A6A6I2M9_9PLEO</name>
<feature type="compositionally biased region" description="Basic and acidic residues" evidence="1">
    <location>
        <begin position="1833"/>
        <end position="1847"/>
    </location>
</feature>
<proteinExistence type="predicted"/>
<feature type="compositionally biased region" description="Basic and acidic residues" evidence="1">
    <location>
        <begin position="2247"/>
        <end position="2263"/>
    </location>
</feature>
<feature type="compositionally biased region" description="Basic residues" evidence="1">
    <location>
        <begin position="1802"/>
        <end position="1811"/>
    </location>
</feature>
<evidence type="ECO:0000313" key="2">
    <source>
        <dbReference type="EMBL" id="KAF2244546.1"/>
    </source>
</evidence>
<feature type="region of interest" description="Disordered" evidence="1">
    <location>
        <begin position="1707"/>
        <end position="1921"/>
    </location>
</feature>
<feature type="compositionally biased region" description="Basic and acidic residues" evidence="1">
    <location>
        <begin position="640"/>
        <end position="655"/>
    </location>
</feature>
<dbReference type="OrthoDB" id="5365701at2759"/>
<sequence>MWSKLTGKSDSSSPKDDRDKRRESTRRSKASESVVSSSSSRRPSGRDQDREPRASSRRSHTAPESVASSYATYATAQDGMRPNADLYSDPRDEDYARRRRDEDRDDHSSYSRRDRSRDRESRREDKKKDKDKDKDKDKREKRKSRSEAGNSRPQEIVDGPRRETRSVSGQIETGGFSPFPGRTGPPLMSGALPAGTMSSHVPDQFPGQNPSQYAAPYMPGIGHTDSFGGISHTDSFGEAAAYYGDQGESVQHQPGVRPDRPSVIMPLDTPHLMSASAQAMPVADTGSGAAAEFYGTASTDIPPAKPPRPSSMPGGFVDDEPSHQKPPRPASSKPNRPGKASSAAALAGGAALGYSLGHSSSHTQHSTSYTNGAQGASASTYYNADNASIAATDGSQIPTYSEAMAGAPPPKPPRPGKPEKQPSGSSHAGLYAAGAAGLAAYGLHHHNSHHHHSSPMPGAFPGGQYDGVSPSPGPFMSGGMAHRHEHRGPVSKFADWWKNYDDVRKMEEYTEYIGVCRGCFDPRSSPMDAPRKHHYNRKRSSEFRPSGIEKQSRYGLSEKASRSSLSGDGKRDKRKSGSATGWLAAGLGGVGLAQAGKALWSQNRDDFDDTYSVKSGRHTRSSASYRSRSRSRDRKHHSSSRSEIRHRSSSRDRMSRLSVGVTGDRKDYKIVRHRSRSRSSSRSRSRSRDRKPGLLGAAVGAGLAASAVGASRRKHRSRSRSRSRSPQKVFVRHRRDSSDHDRRHSKTHRVSHKSSRSSIGSGSLVDMSQPHRTQGGFLGGFFTAPPPKEKRRKTHTPSKKKKGFFNFGNASSSSSDDGLVFGAGYDRRRRRSTRRNSDEKLNATLVGLGATAAAIAATKAARSKGKHRPEVVAVRERHHQHKGSDYRRTGSSSRYGDEDADGWEDLPEEETSSDSGGSISSGLAFGDYDWKKGKSQESLASSASGTNKWSWRWGSKKKKKQPSSESLYNAGVNTSFVGPAAAGAVAGAAIGAGLSRHDSSASSLPSLQNVYPVASNDPTTFDARRTSSVPTPQPLITSRPESMSIQQPQPIHQVPGAIYSTHAPSQPSYVAPSGPPVFSQIPSQPYPLQYQPGFGEAPQRATAPPLPRRANSSPIQPSWKRDAAIAGVATGIGAAALASAKNKDRVPSSPSNVRFDLTKEQAKKEDRQRRKEEERVEEELRRRRERERHEEEDRKEQERRRHELDRQQEEARRYLEAERLAKIEAEHREAEKRREREERRAREAREAEEREYRDREARIEAQRQADIEREAEQMRKERRETERREAEVRERREREARIEAQRQAGIEREAEQTRREHREAERRETERRDAERREAEIREDAEQRRREREAQEYSERYESDRERRRLEQQRTGSSVASDVRRKEEELAERERPIVQPDTWKSTAAAAAVAGAAAAITSSAISSRRDERPPARTVEPSVKHVAPSAIVQDYTDEDIFDPDIFKKHTAREVLQDWEDRYMVKEEPVSQADFFAPKELLEHSAPVAKIDPNEGATDMHVYHAHDDFDLGPPKAPPYPPSYSFTATKDGRGPLAPPWPVPSLNLIQPTPPGSRANSIRAPSPVVEPKDEPKKEESKQEDAARRSARVSWGENQFHNYEVPTPDSYREQFISDRDFKDQPKHSQDEIVVVADSPETGKRATSYRPEIPTSTQYVPDQEEDSWAGTMSKKASKKDKKKAKVAAAAVAAAATTAAVLARDEKPDTSSTISDPFSDSHAASVPSSIPSSSGVYQAPYYESVSDVGVRPSKPKGFVEGEITEEPEQMHIPGSFDEELVPEKPTEDEWAIPTKKGKKGKKKSKSTDDDILAKDSPQSKYVPEPDSAKELAPELEVKLSKKEKKKKGKAAKRASSDNWEDTESSQPDTPVLERDIRDIEPSYTAYSPAKLAGGTDEGRVDRGPSSSSATAAATAGGLAGLVSAAMKQDQDRMTSDLETARKNLEFADEYSAPNESVSTSNGSRGLDESERRISLPSTAFHDVEELVDAKTPKKKKRHSSGKWSPSVGSPLKTELQYDDYVGAAVGPTVFKDEPVVEAPKAPAGLGMTDITPATSRGVHDSGYYAPDDEVRDNTAERDSDEFFSAGSDDRKKSKGKSRESDRYDDRDTKSVASSGSKYDELDREERRHRRREELSESRDRGYEFDEGDRKRRHHRRRETDERSDDWDTKSTISESRSEPNGERRRKHRRRESERNGSPEGRVRSSAASDPGDLYEREHKSKRRSKRDSDFDDSASVVSSARHDEERSSKKDKEKRSSGLFGLFSKSKESVPEASSKSSKSRDENDDDERKHRRKKHRDRGSTYGSDDDDVRSTVSSGSRREKRRSRTDSWDEGRDALDAKILMAYLYRTAALSAKGLRTHNMTKTSLF</sequence>
<organism evidence="2 3">
    <name type="scientific">Trematosphaeria pertusa</name>
    <dbReference type="NCBI Taxonomy" id="390896"/>
    <lineage>
        <taxon>Eukaryota</taxon>
        <taxon>Fungi</taxon>
        <taxon>Dikarya</taxon>
        <taxon>Ascomycota</taxon>
        <taxon>Pezizomycotina</taxon>
        <taxon>Dothideomycetes</taxon>
        <taxon>Pleosporomycetidae</taxon>
        <taxon>Pleosporales</taxon>
        <taxon>Massarineae</taxon>
        <taxon>Trematosphaeriaceae</taxon>
        <taxon>Trematosphaeria</taxon>
    </lineage>
</organism>
<feature type="region of interest" description="Disordered" evidence="1">
    <location>
        <begin position="935"/>
        <end position="966"/>
    </location>
</feature>
<feature type="compositionally biased region" description="Basic and acidic residues" evidence="1">
    <location>
        <begin position="44"/>
        <end position="54"/>
    </location>
</feature>
<feature type="compositionally biased region" description="Basic residues" evidence="1">
    <location>
        <begin position="789"/>
        <end position="803"/>
    </location>
</feature>
<feature type="region of interest" description="Disordered" evidence="1">
    <location>
        <begin position="400"/>
        <end position="429"/>
    </location>
</feature>
<feature type="region of interest" description="Disordered" evidence="1">
    <location>
        <begin position="1417"/>
        <end position="1439"/>
    </location>
</feature>
<feature type="compositionally biased region" description="Basic and acidic residues" evidence="1">
    <location>
        <begin position="1580"/>
        <end position="1597"/>
    </location>
</feature>
<gene>
    <name evidence="2" type="ORF">BU26DRAFT_80049</name>
</gene>
<feature type="compositionally biased region" description="Polar residues" evidence="1">
    <location>
        <begin position="1960"/>
        <end position="1970"/>
    </location>
</feature>
<feature type="compositionally biased region" description="Basic residues" evidence="1">
    <location>
        <begin position="1848"/>
        <end position="1859"/>
    </location>
</feature>
<feature type="region of interest" description="Disordered" evidence="1">
    <location>
        <begin position="1015"/>
        <end position="1122"/>
    </location>
</feature>
<feature type="compositionally biased region" description="Low complexity" evidence="1">
    <location>
        <begin position="31"/>
        <end position="42"/>
    </location>
</feature>
<feature type="compositionally biased region" description="Basic and acidic residues" evidence="1">
    <location>
        <begin position="13"/>
        <end position="30"/>
    </location>
</feature>
<feature type="compositionally biased region" description="Basic and acidic residues" evidence="1">
    <location>
        <begin position="1156"/>
        <end position="1368"/>
    </location>
</feature>
<feature type="region of interest" description="Disordered" evidence="1">
    <location>
        <begin position="1137"/>
        <end position="1398"/>
    </location>
</feature>
<feature type="region of interest" description="Disordered" evidence="1">
    <location>
        <begin position="297"/>
        <end position="344"/>
    </location>
</feature>
<dbReference type="EMBL" id="ML987202">
    <property type="protein sequence ID" value="KAF2244546.1"/>
    <property type="molecule type" value="Genomic_DNA"/>
</dbReference>
<feature type="compositionally biased region" description="Basic and acidic residues" evidence="1">
    <location>
        <begin position="1878"/>
        <end position="1887"/>
    </location>
</feature>
<feature type="compositionally biased region" description="Basic and acidic residues" evidence="1">
    <location>
        <begin position="2164"/>
        <end position="2175"/>
    </location>
</feature>
<feature type="compositionally biased region" description="Basic and acidic residues" evidence="1">
    <location>
        <begin position="1935"/>
        <end position="1952"/>
    </location>
</feature>
<feature type="region of interest" description="Disordered" evidence="1">
    <location>
        <begin position="1933"/>
        <end position="2018"/>
    </location>
</feature>
<accession>A0A6A6I2M9</accession>
<feature type="compositionally biased region" description="Polar residues" evidence="1">
    <location>
        <begin position="1026"/>
        <end position="1050"/>
    </location>
</feature>
<protein>
    <recommendedName>
        <fullName evidence="4">Involucrin repeat protein</fullName>
    </recommendedName>
</protein>
<evidence type="ECO:0008006" key="4">
    <source>
        <dbReference type="Google" id="ProtNLM"/>
    </source>
</evidence>
<feature type="region of interest" description="Disordered" evidence="1">
    <location>
        <begin position="1518"/>
        <end position="1691"/>
    </location>
</feature>
<reference evidence="2" key="1">
    <citation type="journal article" date="2020" name="Stud. Mycol.">
        <title>101 Dothideomycetes genomes: a test case for predicting lifestyles and emergence of pathogens.</title>
        <authorList>
            <person name="Haridas S."/>
            <person name="Albert R."/>
            <person name="Binder M."/>
            <person name="Bloem J."/>
            <person name="Labutti K."/>
            <person name="Salamov A."/>
            <person name="Andreopoulos B."/>
            <person name="Baker S."/>
            <person name="Barry K."/>
            <person name="Bills G."/>
            <person name="Bluhm B."/>
            <person name="Cannon C."/>
            <person name="Castanera R."/>
            <person name="Culley D."/>
            <person name="Daum C."/>
            <person name="Ezra D."/>
            <person name="Gonzalez J."/>
            <person name="Henrissat B."/>
            <person name="Kuo A."/>
            <person name="Liang C."/>
            <person name="Lipzen A."/>
            <person name="Lutzoni F."/>
            <person name="Magnuson J."/>
            <person name="Mondo S."/>
            <person name="Nolan M."/>
            <person name="Ohm R."/>
            <person name="Pangilinan J."/>
            <person name="Park H.-J."/>
            <person name="Ramirez L."/>
            <person name="Alfaro M."/>
            <person name="Sun H."/>
            <person name="Tritt A."/>
            <person name="Yoshinaga Y."/>
            <person name="Zwiers L.-H."/>
            <person name="Turgeon B."/>
            <person name="Goodwin S."/>
            <person name="Spatafora J."/>
            <person name="Crous P."/>
            <person name="Grigoriev I."/>
        </authorList>
    </citation>
    <scope>NUCLEOTIDE SEQUENCE</scope>
    <source>
        <strain evidence="2">CBS 122368</strain>
    </source>
</reference>
<feature type="region of interest" description="Disordered" evidence="1">
    <location>
        <begin position="445"/>
        <end position="487"/>
    </location>
</feature>
<feature type="compositionally biased region" description="Low complexity" evidence="1">
    <location>
        <begin position="67"/>
        <end position="76"/>
    </location>
</feature>
<feature type="region of interest" description="Disordered" evidence="1">
    <location>
        <begin position="523"/>
        <end position="580"/>
    </location>
</feature>
<feature type="compositionally biased region" description="Low complexity" evidence="1">
    <location>
        <begin position="693"/>
        <end position="710"/>
    </location>
</feature>
<feature type="compositionally biased region" description="Basic and acidic residues" evidence="1">
    <location>
        <begin position="1378"/>
        <end position="1392"/>
    </location>
</feature>
<feature type="compositionally biased region" description="Basic and acidic residues" evidence="1">
    <location>
        <begin position="1988"/>
        <end position="1998"/>
    </location>
</feature>
<feature type="compositionally biased region" description="Basic and acidic residues" evidence="1">
    <location>
        <begin position="2094"/>
        <end position="2116"/>
    </location>
</feature>
<feature type="compositionally biased region" description="Basic and acidic residues" evidence="1">
    <location>
        <begin position="1619"/>
        <end position="1639"/>
    </location>
</feature>
<feature type="region of interest" description="Disordered" evidence="1">
    <location>
        <begin position="1"/>
        <end position="218"/>
    </location>
</feature>
<evidence type="ECO:0000256" key="1">
    <source>
        <dbReference type="SAM" id="MobiDB-lite"/>
    </source>
</evidence>
<feature type="compositionally biased region" description="Basic residues" evidence="1">
    <location>
        <begin position="711"/>
        <end position="735"/>
    </location>
</feature>
<feature type="compositionally biased region" description="Polar residues" evidence="1">
    <location>
        <begin position="936"/>
        <end position="947"/>
    </location>
</feature>
<feature type="region of interest" description="Disordered" evidence="1">
    <location>
        <begin position="856"/>
        <end position="921"/>
    </location>
</feature>
<dbReference type="RefSeq" id="XP_033679550.1">
    <property type="nucleotide sequence ID" value="XM_033836355.1"/>
</dbReference>
<feature type="compositionally biased region" description="Basic residues" evidence="1">
    <location>
        <begin position="627"/>
        <end position="639"/>
    </location>
</feature>